<dbReference type="Pfam" id="PF00732">
    <property type="entry name" value="GMC_oxred_N"/>
    <property type="match status" value="1"/>
</dbReference>
<evidence type="ECO:0000313" key="6">
    <source>
        <dbReference type="Proteomes" id="UP000825890"/>
    </source>
</evidence>
<evidence type="ECO:0000256" key="2">
    <source>
        <dbReference type="PIRSR" id="PIRSR000137-2"/>
    </source>
</evidence>
<dbReference type="PIRSF" id="PIRSF000137">
    <property type="entry name" value="Alcohol_oxidase"/>
    <property type="match status" value="1"/>
</dbReference>
<organism evidence="5 6">
    <name type="scientific">Cercospora kikuchii</name>
    <dbReference type="NCBI Taxonomy" id="84275"/>
    <lineage>
        <taxon>Eukaryota</taxon>
        <taxon>Fungi</taxon>
        <taxon>Dikarya</taxon>
        <taxon>Ascomycota</taxon>
        <taxon>Pezizomycotina</taxon>
        <taxon>Dothideomycetes</taxon>
        <taxon>Dothideomycetidae</taxon>
        <taxon>Mycosphaerellales</taxon>
        <taxon>Mycosphaerellaceae</taxon>
        <taxon>Cercospora</taxon>
    </lineage>
</organism>
<name>A0A9P3L1U0_9PEZI</name>
<dbReference type="InterPro" id="IPR007867">
    <property type="entry name" value="GMC_OxRtase_C"/>
</dbReference>
<feature type="binding site" evidence="2">
    <location>
        <position position="266"/>
    </location>
    <ligand>
        <name>FAD</name>
        <dbReference type="ChEBI" id="CHEBI:57692"/>
    </ligand>
</feature>
<dbReference type="Proteomes" id="UP000825890">
    <property type="component" value="Unassembled WGS sequence"/>
</dbReference>
<dbReference type="InterPro" id="IPR000172">
    <property type="entry name" value="GMC_OxRdtase_N"/>
</dbReference>
<gene>
    <name evidence="5" type="ORF">CKM354_001285900</name>
</gene>
<dbReference type="InterPro" id="IPR036188">
    <property type="entry name" value="FAD/NAD-bd_sf"/>
</dbReference>
<comment type="caution">
    <text evidence="5">The sequence shown here is derived from an EMBL/GenBank/DDBJ whole genome shotgun (WGS) entry which is preliminary data.</text>
</comment>
<dbReference type="GO" id="GO:0016614">
    <property type="term" value="F:oxidoreductase activity, acting on CH-OH group of donors"/>
    <property type="evidence" value="ECO:0007669"/>
    <property type="project" value="InterPro"/>
</dbReference>
<dbReference type="EMBL" id="BOLY01000009">
    <property type="protein sequence ID" value="GIZ49839.1"/>
    <property type="molecule type" value="Genomic_DNA"/>
</dbReference>
<dbReference type="GO" id="GO:0050660">
    <property type="term" value="F:flavin adenine dinucleotide binding"/>
    <property type="evidence" value="ECO:0007669"/>
    <property type="project" value="InterPro"/>
</dbReference>
<evidence type="ECO:0000259" key="4">
    <source>
        <dbReference type="PROSITE" id="PS00624"/>
    </source>
</evidence>
<evidence type="ECO:0000256" key="1">
    <source>
        <dbReference type="ARBA" id="ARBA00010790"/>
    </source>
</evidence>
<keyword evidence="3" id="KW-0732">Signal</keyword>
<dbReference type="Gene3D" id="3.30.560.10">
    <property type="entry name" value="Glucose Oxidase, domain 3"/>
    <property type="match status" value="1"/>
</dbReference>
<keyword evidence="2" id="KW-0285">Flavoprotein</keyword>
<feature type="chain" id="PRO_5040403307" description="Glucose-methanol-choline oxidoreductase N-terminal domain-containing protein" evidence="3">
    <location>
        <begin position="24"/>
        <end position="624"/>
    </location>
</feature>
<dbReference type="GeneID" id="68298434"/>
<dbReference type="SUPFAM" id="SSF51905">
    <property type="entry name" value="FAD/NAD(P)-binding domain"/>
    <property type="match status" value="1"/>
</dbReference>
<dbReference type="SUPFAM" id="SSF54373">
    <property type="entry name" value="FAD-linked reductases, C-terminal domain"/>
    <property type="match status" value="1"/>
</dbReference>
<reference evidence="5 6" key="1">
    <citation type="submission" date="2021-01" db="EMBL/GenBank/DDBJ databases">
        <title>Cercospora kikuchii MAFF 305040 whole genome shotgun sequence.</title>
        <authorList>
            <person name="Kashiwa T."/>
            <person name="Suzuki T."/>
        </authorList>
    </citation>
    <scope>NUCLEOTIDE SEQUENCE [LARGE SCALE GENOMIC DNA]</scope>
    <source>
        <strain evidence="5 6">MAFF 305040</strain>
    </source>
</reference>
<sequence>MAVCHTLWSAVLLYFAFFHVSSAVADAERENFDFVIVGGGTAGLVVASRLAEHRNFSVLVIEYGTYEKDSSMSTPGHFNKIPSSRYINITSVPQQHLHGQTYSVVVGGTLGGGSSVNRLFFSRGSQSDYDAWESLGNRNWSWHALEPYFLKSTNFTPPCEMARHIWKFTWDERAWGNAGPIHVTLPPFQWETFSSFRNAFAEVTGIVNGAPIPHPIDGNTGSAVGALWVPASQDGGGEQTRSSAVTGYYAVARRASNFKLMLNAKVTRVVFENKVAVGVEVLDRQTKRVTMINARREIALAAGAIHTPNILQKSGVGLKSMLEEAKITVVHELPGVGMNFQDTPTMVSVYNLTRETTLQKLWTDMGKNATARIHKQFEHEYSLSRSGPLTMAQASFAAFLALPHVTARWNATVASIQAQDPFANLPSLYVPSVREGYQHQRQIILDHLKSTVSAAFEFPVNGRTDPFQGLLLKPLSRGTVTLNTSDPELGPLVDYRALADPGDRMLIAHMMDFTRALMSTATLEHELGPVAVPEPSEDSVSMIDTAIRKRTLSPSCSHQCGTCAMLPLHSGGVVDDQLMVYGVGGLSIVDSSILPMLPGARLGSTMFAVAEKAADIILLRHRTE</sequence>
<keyword evidence="6" id="KW-1185">Reference proteome</keyword>
<dbReference type="GO" id="GO:0044550">
    <property type="term" value="P:secondary metabolite biosynthetic process"/>
    <property type="evidence" value="ECO:0007669"/>
    <property type="project" value="TreeGrafter"/>
</dbReference>
<dbReference type="PANTHER" id="PTHR11552">
    <property type="entry name" value="GLUCOSE-METHANOL-CHOLINE GMC OXIDOREDUCTASE"/>
    <property type="match status" value="1"/>
</dbReference>
<feature type="domain" description="Glucose-methanol-choline oxidoreductase N-terminal" evidence="4">
    <location>
        <begin position="303"/>
        <end position="317"/>
    </location>
</feature>
<feature type="signal peptide" evidence="3">
    <location>
        <begin position="1"/>
        <end position="23"/>
    </location>
</feature>
<evidence type="ECO:0000256" key="3">
    <source>
        <dbReference type="SAM" id="SignalP"/>
    </source>
</evidence>
<comment type="cofactor">
    <cofactor evidence="2">
        <name>FAD</name>
        <dbReference type="ChEBI" id="CHEBI:57692"/>
    </cofactor>
</comment>
<dbReference type="Pfam" id="PF05199">
    <property type="entry name" value="GMC_oxred_C"/>
    <property type="match status" value="1"/>
</dbReference>
<dbReference type="InterPro" id="IPR012132">
    <property type="entry name" value="GMC_OxRdtase"/>
</dbReference>
<evidence type="ECO:0000313" key="5">
    <source>
        <dbReference type="EMBL" id="GIZ49839.1"/>
    </source>
</evidence>
<dbReference type="Gene3D" id="3.50.50.60">
    <property type="entry name" value="FAD/NAD(P)-binding domain"/>
    <property type="match status" value="1"/>
</dbReference>
<dbReference type="PROSITE" id="PS00624">
    <property type="entry name" value="GMC_OXRED_2"/>
    <property type="match status" value="1"/>
</dbReference>
<comment type="similarity">
    <text evidence="1">Belongs to the GMC oxidoreductase family.</text>
</comment>
<protein>
    <recommendedName>
        <fullName evidence="4">Glucose-methanol-choline oxidoreductase N-terminal domain-containing protein</fullName>
    </recommendedName>
</protein>
<dbReference type="AlphaFoldDB" id="A0A9P3L1U0"/>
<dbReference type="PANTHER" id="PTHR11552:SF115">
    <property type="entry name" value="DEHYDROGENASE XPTC-RELATED"/>
    <property type="match status" value="1"/>
</dbReference>
<proteinExistence type="inferred from homology"/>
<dbReference type="OrthoDB" id="269227at2759"/>
<keyword evidence="2" id="KW-0274">FAD</keyword>
<dbReference type="RefSeq" id="XP_044664326.1">
    <property type="nucleotide sequence ID" value="XM_044808391.1"/>
</dbReference>
<accession>A0A9P3L1U0</accession>